<organism evidence="2 3">
    <name type="scientific">Cylicocyclus nassatus</name>
    <name type="common">Nematode worm</name>
    <dbReference type="NCBI Taxonomy" id="53992"/>
    <lineage>
        <taxon>Eukaryota</taxon>
        <taxon>Metazoa</taxon>
        <taxon>Ecdysozoa</taxon>
        <taxon>Nematoda</taxon>
        <taxon>Chromadorea</taxon>
        <taxon>Rhabditida</taxon>
        <taxon>Rhabditina</taxon>
        <taxon>Rhabditomorpha</taxon>
        <taxon>Strongyloidea</taxon>
        <taxon>Strongylidae</taxon>
        <taxon>Cylicocyclus</taxon>
    </lineage>
</organism>
<dbReference type="Pfam" id="PF12078">
    <property type="entry name" value="DUF3557"/>
    <property type="match status" value="1"/>
</dbReference>
<gene>
    <name evidence="2" type="ORF">CYNAS_LOCUS5357</name>
</gene>
<dbReference type="InterPro" id="IPR001810">
    <property type="entry name" value="F-box_dom"/>
</dbReference>
<dbReference type="InterPro" id="IPR021942">
    <property type="entry name" value="DUF3557"/>
</dbReference>
<dbReference type="EMBL" id="CATQJL010000112">
    <property type="protein sequence ID" value="CAJ0593374.1"/>
    <property type="molecule type" value="Genomic_DNA"/>
</dbReference>
<sequence>MASGCKFQKWPELPAELKIAVLKRLSFSSLMRFMLSSKESYNLVSQAKFKVDLIRYQYRAAGASMSDMFIGSRIIDGASINFEVEPTYGEEYEVKIRHRIDGGSVVLRWGEILNCYEEDFQSVAMQLLFRYMKLFDVEELKIEQPFEVSETARALYVHLGSTLRAKDITIDTWDISFLRLIIPFLPSHLSWLTIKVSNHNLPVISSNVFEHEVIRTARTLKVESINADLFDKQLCDLQASDLDINSSHITSRSVNRLIHQWLQGQREIEFFYVVSDQPLAWDELLMGIDPKCIKHVDDASEFYCELHTKYGKLAISIHGSADISDSSTPAIPPSSVAQMSSCCEFHVWGDLPAELKVETLRYLPLTSLMQFMMLSKESFLLVKKVKIKVENIRIAGKTIRITRAHQVPLDNSMRLRIMCKVSGSSEVCELKFAPDDMGGCFVQRSGVRDLHYDQDYESTALQTLFHFSRFLDVRTLEIVQRILTPGIAHALDKLSTSTLLAQRFRLVTCDSSIISKLLPCLPLHTSSIVLTNASPDTDFFDHEVIRTVQELHVYSESELFDEQLRRLQATSLNLYSSHITSSSINALITQWLKGERVIACMSFCIDRVLQWDDLLKGVDPAIIEDVHGEAHISRKLLHSRHGNLLVANLVKYCELKYCS</sequence>
<dbReference type="AlphaFoldDB" id="A0AA36DWM3"/>
<accession>A0AA36DWM3</accession>
<evidence type="ECO:0000259" key="1">
    <source>
        <dbReference type="Pfam" id="PF00646"/>
    </source>
</evidence>
<dbReference type="PANTHER" id="PTHR21503">
    <property type="entry name" value="F-BOX-CONTAINING HYPOTHETICAL PROTEIN C.ELEGANS"/>
    <property type="match status" value="1"/>
</dbReference>
<dbReference type="Pfam" id="PF00646">
    <property type="entry name" value="F-box"/>
    <property type="match status" value="2"/>
</dbReference>
<dbReference type="Proteomes" id="UP001176961">
    <property type="component" value="Unassembled WGS sequence"/>
</dbReference>
<evidence type="ECO:0000313" key="2">
    <source>
        <dbReference type="EMBL" id="CAJ0593374.1"/>
    </source>
</evidence>
<feature type="domain" description="F-box" evidence="1">
    <location>
        <begin position="348"/>
        <end position="388"/>
    </location>
</feature>
<reference evidence="2" key="1">
    <citation type="submission" date="2023-07" db="EMBL/GenBank/DDBJ databases">
        <authorList>
            <consortium name="CYATHOMIX"/>
        </authorList>
    </citation>
    <scope>NUCLEOTIDE SEQUENCE</scope>
    <source>
        <strain evidence="2">N/A</strain>
    </source>
</reference>
<name>A0AA36DWM3_CYLNA</name>
<feature type="domain" description="F-box" evidence="1">
    <location>
        <begin position="10"/>
        <end position="50"/>
    </location>
</feature>
<comment type="caution">
    <text evidence="2">The sequence shown here is derived from an EMBL/GenBank/DDBJ whole genome shotgun (WGS) entry which is preliminary data.</text>
</comment>
<keyword evidence="3" id="KW-1185">Reference proteome</keyword>
<proteinExistence type="predicted"/>
<protein>
    <recommendedName>
        <fullName evidence="1">F-box domain-containing protein</fullName>
    </recommendedName>
</protein>
<dbReference type="PANTHER" id="PTHR21503:SF8">
    <property type="entry name" value="F-BOX ASSOCIATED DOMAIN-CONTAINING PROTEIN-RELATED"/>
    <property type="match status" value="1"/>
</dbReference>
<evidence type="ECO:0000313" key="3">
    <source>
        <dbReference type="Proteomes" id="UP001176961"/>
    </source>
</evidence>